<dbReference type="Proteomes" id="UP000271320">
    <property type="component" value="Unassembled WGS sequence"/>
</dbReference>
<gene>
    <name evidence="1" type="ORF">EA752_19145</name>
</gene>
<dbReference type="AlphaFoldDB" id="A0A241YZ32"/>
<evidence type="ECO:0000313" key="1">
    <source>
        <dbReference type="EMBL" id="RSO54295.1"/>
    </source>
</evidence>
<name>A0A241YZ32_ACIPI</name>
<dbReference type="EMBL" id="RFEW01000025">
    <property type="protein sequence ID" value="RSO54295.1"/>
    <property type="molecule type" value="Genomic_DNA"/>
</dbReference>
<comment type="caution">
    <text evidence="1">The sequence shown here is derived from an EMBL/GenBank/DDBJ whole genome shotgun (WGS) entry which is preliminary data.</text>
</comment>
<dbReference type="RefSeq" id="WP_002123631.1">
    <property type="nucleotide sequence ID" value="NZ_BBST01000018.1"/>
</dbReference>
<accession>A0A241YZ32</accession>
<sequence>MLTVFIVLVALFVIALMVKTHNERNKAARLSRLSLKASEALVNASMHKMRLASMSPEEAFIETLTDEEREIYFSLTTALEKLTFKVDIAGNRIKKQSNGVKQINKLLNA</sequence>
<accession>A0A1H8XCX9</accession>
<proteinExistence type="predicted"/>
<reference evidence="1 2" key="1">
    <citation type="submission" date="2018-10" db="EMBL/GenBank/DDBJ databases">
        <title>GWAS and RNA-Seq identify cryptic mechanisms of antimicrobial resistance in Acinetobacter baumannii.</title>
        <authorList>
            <person name="Sahl J.W."/>
        </authorList>
    </citation>
    <scope>NUCLEOTIDE SEQUENCE [LARGE SCALE GENOMIC DNA]</scope>
    <source>
        <strain evidence="1 2">TG41884</strain>
    </source>
</reference>
<organism evidence="1 2">
    <name type="scientific">Acinetobacter pittii</name>
    <name type="common">Acinetobacter genomosp. 3</name>
    <dbReference type="NCBI Taxonomy" id="48296"/>
    <lineage>
        <taxon>Bacteria</taxon>
        <taxon>Pseudomonadati</taxon>
        <taxon>Pseudomonadota</taxon>
        <taxon>Gammaproteobacteria</taxon>
        <taxon>Moraxellales</taxon>
        <taxon>Moraxellaceae</taxon>
        <taxon>Acinetobacter</taxon>
        <taxon>Acinetobacter calcoaceticus/baumannii complex</taxon>
    </lineage>
</organism>
<evidence type="ECO:0000313" key="2">
    <source>
        <dbReference type="Proteomes" id="UP000271320"/>
    </source>
</evidence>
<protein>
    <submittedName>
        <fullName evidence="1">Uncharacterized protein</fullName>
    </submittedName>
</protein>